<name>A0ACC1AXS1_9ROSI</name>
<protein>
    <submittedName>
        <fullName evidence="1">Uncharacterized protein</fullName>
    </submittedName>
</protein>
<evidence type="ECO:0000313" key="1">
    <source>
        <dbReference type="EMBL" id="KAJ0091458.1"/>
    </source>
</evidence>
<gene>
    <name evidence="1" type="ORF">Patl1_14833</name>
</gene>
<sequence length="221" mass="24527">MSHGLLHSTTVTAISPLSGSHTLPPFPPSCSPPPPSLFHHNHPLTPLSPTVSSWTSPSAPPSSALNVKYTRHWSFWLETLRLWSLKAFMLRHSRAGVVSLCLSENDDEEEIKLDPDYRNVEFLITTGPGPCPQLDSKNIVFGVVLEGQFLIEGWILSRPLLPFQHTNHPKESSNTMIWRGFSETKELSKLAQFGIDLLKPVYISDCGELKVTKPSLSPSLP</sequence>
<proteinExistence type="predicted"/>
<dbReference type="EMBL" id="CM047904">
    <property type="protein sequence ID" value="KAJ0091458.1"/>
    <property type="molecule type" value="Genomic_DNA"/>
</dbReference>
<organism evidence="1 2">
    <name type="scientific">Pistacia atlantica</name>
    <dbReference type="NCBI Taxonomy" id="434234"/>
    <lineage>
        <taxon>Eukaryota</taxon>
        <taxon>Viridiplantae</taxon>
        <taxon>Streptophyta</taxon>
        <taxon>Embryophyta</taxon>
        <taxon>Tracheophyta</taxon>
        <taxon>Spermatophyta</taxon>
        <taxon>Magnoliopsida</taxon>
        <taxon>eudicotyledons</taxon>
        <taxon>Gunneridae</taxon>
        <taxon>Pentapetalae</taxon>
        <taxon>rosids</taxon>
        <taxon>malvids</taxon>
        <taxon>Sapindales</taxon>
        <taxon>Anacardiaceae</taxon>
        <taxon>Pistacia</taxon>
    </lineage>
</organism>
<dbReference type="Proteomes" id="UP001164250">
    <property type="component" value="Chromosome 8"/>
</dbReference>
<comment type="caution">
    <text evidence="1">The sequence shown here is derived from an EMBL/GenBank/DDBJ whole genome shotgun (WGS) entry which is preliminary data.</text>
</comment>
<accession>A0ACC1AXS1</accession>
<reference evidence="2" key="1">
    <citation type="journal article" date="2023" name="G3 (Bethesda)">
        <title>Genome assembly and association tests identify interacting loci associated with vigor, precocity, and sex in interspecific pistachio rootstocks.</title>
        <authorList>
            <person name="Palmer W."/>
            <person name="Jacygrad E."/>
            <person name="Sagayaradj S."/>
            <person name="Cavanaugh K."/>
            <person name="Han R."/>
            <person name="Bertier L."/>
            <person name="Beede B."/>
            <person name="Kafkas S."/>
            <person name="Golino D."/>
            <person name="Preece J."/>
            <person name="Michelmore R."/>
        </authorList>
    </citation>
    <scope>NUCLEOTIDE SEQUENCE [LARGE SCALE GENOMIC DNA]</scope>
</reference>
<evidence type="ECO:0000313" key="2">
    <source>
        <dbReference type="Proteomes" id="UP001164250"/>
    </source>
</evidence>
<keyword evidence="2" id="KW-1185">Reference proteome</keyword>